<dbReference type="OrthoDB" id="9804602at2"/>
<dbReference type="Gene3D" id="2.60.120.480">
    <property type="entry name" value="Ureidoglycolate hydrolase"/>
    <property type="match status" value="1"/>
</dbReference>
<dbReference type="GO" id="GO:0050385">
    <property type="term" value="F:ureidoglycolate lyase activity"/>
    <property type="evidence" value="ECO:0007669"/>
    <property type="project" value="UniProtKB-EC"/>
</dbReference>
<dbReference type="InterPro" id="IPR011051">
    <property type="entry name" value="RmlC_Cupin_sf"/>
</dbReference>
<comment type="catalytic activity">
    <reaction evidence="4">
        <text>(S)-ureidoglycolate = urea + glyoxylate</text>
        <dbReference type="Rhea" id="RHEA:11304"/>
        <dbReference type="ChEBI" id="CHEBI:16199"/>
        <dbReference type="ChEBI" id="CHEBI:36655"/>
        <dbReference type="ChEBI" id="CHEBI:57296"/>
        <dbReference type="EC" id="4.3.2.3"/>
    </reaction>
</comment>
<name>A0A0C5W4X4_9GAMM</name>
<dbReference type="Pfam" id="PF04115">
    <property type="entry name" value="Ureidogly_lyase"/>
    <property type="match status" value="1"/>
</dbReference>
<dbReference type="GO" id="GO:0000256">
    <property type="term" value="P:allantoin catabolic process"/>
    <property type="evidence" value="ECO:0007669"/>
    <property type="project" value="InterPro"/>
</dbReference>
<keyword evidence="6" id="KW-1185">Reference proteome</keyword>
<dbReference type="CDD" id="cd20298">
    <property type="entry name" value="cupin_UAH"/>
    <property type="match status" value="1"/>
</dbReference>
<keyword evidence="2" id="KW-0659">Purine metabolism</keyword>
<dbReference type="PATRIC" id="fig|658445.3.peg.1643"/>
<dbReference type="PANTHER" id="PTHR21221:SF1">
    <property type="entry name" value="UREIDOGLYCOLATE LYASE"/>
    <property type="match status" value="1"/>
</dbReference>
<sequence length="161" mass="18177">MRELIVEPLTKEAFAPFGDVLETDNSDFFYINNRSGQRFHGLGAIDVSDESSPLISIVRAAGFEKGISFDLLEKHPKGSQAFFPLKGERFIVIVAKGDENIDESTLRAFVTNGNQGINYHRNVWHYLLFAKNQETDFLTIDRAGEDNCIVKHLSTNYTISF</sequence>
<comment type="subunit">
    <text evidence="1">Homodimer.</text>
</comment>
<dbReference type="STRING" id="658445.H744_1c1514"/>
<dbReference type="PANTHER" id="PTHR21221">
    <property type="entry name" value="UREIDOGLYCOLATE HYDROLASE"/>
    <property type="match status" value="1"/>
</dbReference>
<organism evidence="5 6">
    <name type="scientific">Photobacterium gaetbulicola Gung47</name>
    <dbReference type="NCBI Taxonomy" id="658445"/>
    <lineage>
        <taxon>Bacteria</taxon>
        <taxon>Pseudomonadati</taxon>
        <taxon>Pseudomonadota</taxon>
        <taxon>Gammaproteobacteria</taxon>
        <taxon>Vibrionales</taxon>
        <taxon>Vibrionaceae</taxon>
        <taxon>Photobacterium</taxon>
    </lineage>
</organism>
<reference evidence="5 6" key="1">
    <citation type="submission" date="2013-05" db="EMBL/GenBank/DDBJ databases">
        <title>Complete genome sequence of the lipase-producing bacterium Photobacterium gaetbulicola Gung47.</title>
        <authorList>
            <person name="Kim Y.-O."/>
        </authorList>
    </citation>
    <scope>NUCLEOTIDE SEQUENCE [LARGE SCALE GENOMIC DNA]</scope>
    <source>
        <strain evidence="5 6">Gung47</strain>
    </source>
</reference>
<dbReference type="SUPFAM" id="SSF51182">
    <property type="entry name" value="RmlC-like cupins"/>
    <property type="match status" value="1"/>
</dbReference>
<dbReference type="AlphaFoldDB" id="A0A0C5W4X4"/>
<dbReference type="KEGG" id="pgb:H744_1c1514"/>
<dbReference type="GO" id="GO:0004848">
    <property type="term" value="F:ureidoglycolate hydrolase activity"/>
    <property type="evidence" value="ECO:0007669"/>
    <property type="project" value="InterPro"/>
</dbReference>
<keyword evidence="3" id="KW-0456">Lyase</keyword>
<evidence type="ECO:0000256" key="2">
    <source>
        <dbReference type="ARBA" id="ARBA00022631"/>
    </source>
</evidence>
<dbReference type="InterPro" id="IPR024060">
    <property type="entry name" value="Ureidoglycolate_lyase_dom_sf"/>
</dbReference>
<evidence type="ECO:0000256" key="4">
    <source>
        <dbReference type="ARBA" id="ARBA00047684"/>
    </source>
</evidence>
<dbReference type="InterPro" id="IPR007247">
    <property type="entry name" value="Ureidogly_lyase"/>
</dbReference>
<evidence type="ECO:0000313" key="6">
    <source>
        <dbReference type="Proteomes" id="UP000032303"/>
    </source>
</evidence>
<dbReference type="GO" id="GO:0006144">
    <property type="term" value="P:purine nucleobase metabolic process"/>
    <property type="evidence" value="ECO:0007669"/>
    <property type="project" value="UniProtKB-KW"/>
</dbReference>
<protein>
    <submittedName>
        <fullName evidence="5">Ureidoglycolate hydrolase</fullName>
    </submittedName>
</protein>
<keyword evidence="5" id="KW-0378">Hydrolase</keyword>
<evidence type="ECO:0000313" key="5">
    <source>
        <dbReference type="EMBL" id="AJR06536.1"/>
    </source>
</evidence>
<dbReference type="PIRSF" id="PIRSF017306">
    <property type="entry name" value="Ureidogly_hydro"/>
    <property type="match status" value="1"/>
</dbReference>
<evidence type="ECO:0000256" key="1">
    <source>
        <dbReference type="ARBA" id="ARBA00011738"/>
    </source>
</evidence>
<dbReference type="InterPro" id="IPR047233">
    <property type="entry name" value="UAH_cupin"/>
</dbReference>
<proteinExistence type="predicted"/>
<dbReference type="Proteomes" id="UP000032303">
    <property type="component" value="Chromosome 1"/>
</dbReference>
<gene>
    <name evidence="5" type="ORF">H744_1c1514</name>
</gene>
<accession>A0A0C5W4X4</accession>
<dbReference type="EMBL" id="CP005973">
    <property type="protein sequence ID" value="AJR06536.1"/>
    <property type="molecule type" value="Genomic_DNA"/>
</dbReference>
<dbReference type="HOGENOM" id="CLU_070848_1_1_6"/>
<evidence type="ECO:0000256" key="3">
    <source>
        <dbReference type="ARBA" id="ARBA00023239"/>
    </source>
</evidence>